<dbReference type="EMBL" id="LR828257">
    <property type="protein sequence ID" value="CAD0332938.1"/>
    <property type="molecule type" value="Genomic_DNA"/>
</dbReference>
<reference evidence="1 3" key="1">
    <citation type="submission" date="2020-07" db="EMBL/GenBank/DDBJ databases">
        <authorList>
            <person name="Pothier F. J."/>
        </authorList>
    </citation>
    <scope>NUCLEOTIDE SEQUENCE [LARGE SCALE GENOMIC DNA]</scope>
    <source>
        <strain evidence="1 3">CFBP 498</strain>
    </source>
</reference>
<dbReference type="Proteomes" id="UP001187425">
    <property type="component" value="Unassembled WGS sequence"/>
</dbReference>
<evidence type="ECO:0000313" key="1">
    <source>
        <dbReference type="EMBL" id="CAD0332930.1"/>
    </source>
</evidence>
<protein>
    <submittedName>
        <fullName evidence="1">Uncharacterized protein</fullName>
    </submittedName>
</protein>
<proteinExistence type="predicted"/>
<reference evidence="2 4" key="2">
    <citation type="submission" date="2023-10" db="EMBL/GenBank/DDBJ databases">
        <title>A new tool for lettuce pathogen research.</title>
        <authorList>
            <person name="Horton K.N."/>
            <person name="Cseke L.J."/>
            <person name="Badiwe M."/>
            <person name="Tesfaye D."/>
            <person name="Klein A."/>
            <person name="Su J."/>
            <person name="Potnis N."/>
            <person name="Gassmann W."/>
        </authorList>
    </citation>
    <scope>NUCLEOTIDE SEQUENCE [LARGE SCALE GENOMIC DNA]</scope>
    <source>
        <strain evidence="2 4">JSKH1901</strain>
    </source>
</reference>
<dbReference type="GeneID" id="55512552"/>
<evidence type="ECO:0000313" key="3">
    <source>
        <dbReference type="Proteomes" id="UP000515406"/>
    </source>
</evidence>
<evidence type="ECO:0000313" key="4">
    <source>
        <dbReference type="Proteomes" id="UP001187425"/>
    </source>
</evidence>
<dbReference type="AlphaFoldDB" id="A0A6V7DEK3"/>
<sequence>MPHVLGLLLSLCSTHCPAPLPMDALQLTLTPARLELCLLRLPLKEVSCVAMSTPWEWTLVRHLEQRWQRLVALSASSARVTR</sequence>
<organism evidence="1 3">
    <name type="scientific">Xanthomonas hortorum pv. vitians</name>
    <dbReference type="NCBI Taxonomy" id="83224"/>
    <lineage>
        <taxon>Bacteria</taxon>
        <taxon>Pseudomonadati</taxon>
        <taxon>Pseudomonadota</taxon>
        <taxon>Gammaproteobacteria</taxon>
        <taxon>Lysobacterales</taxon>
        <taxon>Lysobacteraceae</taxon>
        <taxon>Xanthomonas</taxon>
    </lineage>
</organism>
<dbReference type="Proteomes" id="UP000515406">
    <property type="component" value="Chromosome"/>
</dbReference>
<keyword evidence="3" id="KW-1185">Reference proteome</keyword>
<accession>A0A6V7DEK3</accession>
<dbReference type="EMBL" id="LR828257">
    <property type="protein sequence ID" value="CAD0332930.1"/>
    <property type="molecule type" value="Genomic_DNA"/>
</dbReference>
<dbReference type="EMBL" id="JAWMQI010000022">
    <property type="protein sequence ID" value="MDV7248373.1"/>
    <property type="molecule type" value="Genomic_DNA"/>
</dbReference>
<evidence type="ECO:0000313" key="2">
    <source>
        <dbReference type="EMBL" id="MDV7248373.1"/>
    </source>
</evidence>
<dbReference type="RefSeq" id="WP_225306887.1">
    <property type="nucleotide sequence ID" value="NZ_CP060399.1"/>
</dbReference>
<name>A0A6V7DEK3_9XANT</name>
<gene>
    <name evidence="1" type="ORF">CFBP498_22930</name>
    <name evidence="2" type="ORF">R4K57_08135</name>
</gene>